<name>A0A6I3SXS0_9BURK</name>
<reference evidence="1 2" key="1">
    <citation type="submission" date="2019-11" db="EMBL/GenBank/DDBJ databases">
        <title>Type strains purchased from KCTC, JCM and DSMZ.</title>
        <authorList>
            <person name="Lu H."/>
        </authorList>
    </citation>
    <scope>NUCLEOTIDE SEQUENCE [LARGE SCALE GENOMIC DNA]</scope>
    <source>
        <strain evidence="1 2">KCTC 52429</strain>
    </source>
</reference>
<protein>
    <submittedName>
        <fullName evidence="1">Uncharacterized protein</fullName>
    </submittedName>
</protein>
<comment type="caution">
    <text evidence="1">The sequence shown here is derived from an EMBL/GenBank/DDBJ whole genome shotgun (WGS) entry which is preliminary data.</text>
</comment>
<proteinExistence type="predicted"/>
<sequence>MILVSSSLTGRFPAFPSCVRRRQHVARLVGVAAGGGQGPQHASDNVILRRAAEVITVYCPGTCWACSAALVLICKDDVPANMLEHYLWNNLYTFSVIVDQKSMATSQASKTYQISMKHHTVILFTTIILFVGVADAQTLQRPTSELSCPPEKNESRREFNGGHGLGILEITPASMPRRYTGCKRIYSDNELIITYEFTAGVLSKAELGGPNNKPTLCRYDTKEQGVADSSGECKILKEMSVY</sequence>
<evidence type="ECO:0000313" key="2">
    <source>
        <dbReference type="Proteomes" id="UP000430634"/>
    </source>
</evidence>
<dbReference type="EMBL" id="WNKZ01000037">
    <property type="protein sequence ID" value="MTV53874.1"/>
    <property type="molecule type" value="Genomic_DNA"/>
</dbReference>
<evidence type="ECO:0000313" key="1">
    <source>
        <dbReference type="EMBL" id="MTV53874.1"/>
    </source>
</evidence>
<gene>
    <name evidence="1" type="ORF">GM672_14175</name>
</gene>
<dbReference type="RefSeq" id="WP_155471179.1">
    <property type="nucleotide sequence ID" value="NZ_BMKG01000001.1"/>
</dbReference>
<dbReference type="AlphaFoldDB" id="A0A6I3SXS0"/>
<accession>A0A6I3SXS0</accession>
<dbReference type="Proteomes" id="UP000430634">
    <property type="component" value="Unassembled WGS sequence"/>
</dbReference>
<organism evidence="1 2">
    <name type="scientific">Pseudoduganella buxea</name>
    <dbReference type="NCBI Taxonomy" id="1949069"/>
    <lineage>
        <taxon>Bacteria</taxon>
        <taxon>Pseudomonadati</taxon>
        <taxon>Pseudomonadota</taxon>
        <taxon>Betaproteobacteria</taxon>
        <taxon>Burkholderiales</taxon>
        <taxon>Oxalobacteraceae</taxon>
        <taxon>Telluria group</taxon>
        <taxon>Pseudoduganella</taxon>
    </lineage>
</organism>